<name>A0A3S3QXR9_9MAGN</name>
<reference evidence="1 2" key="1">
    <citation type="journal article" date="2019" name="Nat. Plants">
        <title>Stout camphor tree genome fills gaps in understanding of flowering plant genome evolution.</title>
        <authorList>
            <person name="Chaw S.M."/>
            <person name="Liu Y.C."/>
            <person name="Wu Y.W."/>
            <person name="Wang H.Y."/>
            <person name="Lin C.I."/>
            <person name="Wu C.S."/>
            <person name="Ke H.M."/>
            <person name="Chang L.Y."/>
            <person name="Hsu C.Y."/>
            <person name="Yang H.T."/>
            <person name="Sudianto E."/>
            <person name="Hsu M.H."/>
            <person name="Wu K.P."/>
            <person name="Wang L.N."/>
            <person name="Leebens-Mack J.H."/>
            <person name="Tsai I.J."/>
        </authorList>
    </citation>
    <scope>NUCLEOTIDE SEQUENCE [LARGE SCALE GENOMIC DNA]</scope>
    <source>
        <strain evidence="2">cv. Chaw 1501</strain>
        <tissue evidence="1">Young leaves</tissue>
    </source>
</reference>
<proteinExistence type="predicted"/>
<dbReference type="Proteomes" id="UP000283530">
    <property type="component" value="Unassembled WGS sequence"/>
</dbReference>
<accession>A0A3S3QXR9</accession>
<comment type="caution">
    <text evidence="1">The sequence shown here is derived from an EMBL/GenBank/DDBJ whole genome shotgun (WGS) entry which is preliminary data.</text>
</comment>
<organism evidence="1 2">
    <name type="scientific">Cinnamomum micranthum f. kanehirae</name>
    <dbReference type="NCBI Taxonomy" id="337451"/>
    <lineage>
        <taxon>Eukaryota</taxon>
        <taxon>Viridiplantae</taxon>
        <taxon>Streptophyta</taxon>
        <taxon>Embryophyta</taxon>
        <taxon>Tracheophyta</taxon>
        <taxon>Spermatophyta</taxon>
        <taxon>Magnoliopsida</taxon>
        <taxon>Magnoliidae</taxon>
        <taxon>Laurales</taxon>
        <taxon>Lauraceae</taxon>
        <taxon>Cinnamomum</taxon>
    </lineage>
</organism>
<keyword evidence="2" id="KW-1185">Reference proteome</keyword>
<evidence type="ECO:0000313" key="2">
    <source>
        <dbReference type="Proteomes" id="UP000283530"/>
    </source>
</evidence>
<gene>
    <name evidence="1" type="ORF">CKAN_02149500</name>
</gene>
<evidence type="ECO:0000313" key="1">
    <source>
        <dbReference type="EMBL" id="RWR92285.1"/>
    </source>
</evidence>
<dbReference type="AlphaFoldDB" id="A0A3S3QXR9"/>
<protein>
    <submittedName>
        <fullName evidence="1">Uncharacterized protein</fullName>
    </submittedName>
</protein>
<dbReference type="EMBL" id="QPKB01000009">
    <property type="protein sequence ID" value="RWR92285.1"/>
    <property type="molecule type" value="Genomic_DNA"/>
</dbReference>
<sequence>MQALLNLIKYGPFDLINLFDHALMMSARLCLRLMLIGRASVIESRRPKPNSNLTWSGLLFTKEVGATFTPSFCNNNRISSGEVYRSSVFFGLGKRVATLFSFPYFKSQQQPRRILLPNRYQGNKTSPDKNVAEFLAEYVPKHDGVASKLSWETEQLEFKSENAC</sequence>